<dbReference type="PROSITE" id="PS51318">
    <property type="entry name" value="TAT"/>
    <property type="match status" value="1"/>
</dbReference>
<evidence type="ECO:0000256" key="2">
    <source>
        <dbReference type="SAM" id="Phobius"/>
    </source>
</evidence>
<evidence type="ECO:0000313" key="3">
    <source>
        <dbReference type="EMBL" id="GAA2574307.1"/>
    </source>
</evidence>
<keyword evidence="2" id="KW-0812">Transmembrane</keyword>
<organism evidence="3 4">
    <name type="scientific">Microbacterium binotii</name>
    <dbReference type="NCBI Taxonomy" id="462710"/>
    <lineage>
        <taxon>Bacteria</taxon>
        <taxon>Bacillati</taxon>
        <taxon>Actinomycetota</taxon>
        <taxon>Actinomycetes</taxon>
        <taxon>Micrococcales</taxon>
        <taxon>Microbacteriaceae</taxon>
        <taxon>Microbacterium</taxon>
    </lineage>
</organism>
<gene>
    <name evidence="3" type="ORF">GCM10009862_11590</name>
</gene>
<dbReference type="RefSeq" id="WP_344227670.1">
    <property type="nucleotide sequence ID" value="NZ_BAAARI010000008.1"/>
</dbReference>
<feature type="region of interest" description="Disordered" evidence="1">
    <location>
        <begin position="91"/>
        <end position="116"/>
    </location>
</feature>
<evidence type="ECO:0000256" key="1">
    <source>
        <dbReference type="SAM" id="MobiDB-lite"/>
    </source>
</evidence>
<evidence type="ECO:0008006" key="5">
    <source>
        <dbReference type="Google" id="ProtNLM"/>
    </source>
</evidence>
<dbReference type="Proteomes" id="UP001500274">
    <property type="component" value="Unassembled WGS sequence"/>
</dbReference>
<feature type="transmembrane region" description="Helical" evidence="2">
    <location>
        <begin position="50"/>
        <end position="73"/>
    </location>
</feature>
<proteinExistence type="predicted"/>
<evidence type="ECO:0000313" key="4">
    <source>
        <dbReference type="Proteomes" id="UP001500274"/>
    </source>
</evidence>
<keyword evidence="2" id="KW-1133">Transmembrane helix</keyword>
<feature type="compositionally biased region" description="Low complexity" evidence="1">
    <location>
        <begin position="100"/>
        <end position="116"/>
    </location>
</feature>
<feature type="transmembrane region" description="Helical" evidence="2">
    <location>
        <begin position="16"/>
        <end position="38"/>
    </location>
</feature>
<protein>
    <recommendedName>
        <fullName evidence="5">Amino acid transporter</fullName>
    </recommendedName>
</protein>
<comment type="caution">
    <text evidence="3">The sequence shown here is derived from an EMBL/GenBank/DDBJ whole genome shotgun (WGS) entry which is preliminary data.</text>
</comment>
<keyword evidence="2" id="KW-0472">Membrane</keyword>
<dbReference type="InterPro" id="IPR006311">
    <property type="entry name" value="TAT_signal"/>
</dbReference>
<name>A0ABP6BN47_9MICO</name>
<keyword evidence="4" id="KW-1185">Reference proteome</keyword>
<sequence length="116" mass="12008">MTDKPTRRDLMKPAQLIGLALAAAVFAGVVTLISMGFFQNRVAGQSGHALMVGGIVAGITFIATLVIIALLMLAVDPAHVNRTVDRAVLLPKEESEDASGDSPASDSADGDTPPRP</sequence>
<accession>A0ABP6BN47</accession>
<reference evidence="4" key="1">
    <citation type="journal article" date="2019" name="Int. J. Syst. Evol. Microbiol.">
        <title>The Global Catalogue of Microorganisms (GCM) 10K type strain sequencing project: providing services to taxonomists for standard genome sequencing and annotation.</title>
        <authorList>
            <consortium name="The Broad Institute Genomics Platform"/>
            <consortium name="The Broad Institute Genome Sequencing Center for Infectious Disease"/>
            <person name="Wu L."/>
            <person name="Ma J."/>
        </authorList>
    </citation>
    <scope>NUCLEOTIDE SEQUENCE [LARGE SCALE GENOMIC DNA]</scope>
    <source>
        <strain evidence="4">JCM 16365</strain>
    </source>
</reference>
<dbReference type="EMBL" id="BAAARI010000008">
    <property type="protein sequence ID" value="GAA2574307.1"/>
    <property type="molecule type" value="Genomic_DNA"/>
</dbReference>